<comment type="subcellular location">
    <subcellularLocation>
        <location evidence="1">Cell envelope</location>
    </subcellularLocation>
</comment>
<feature type="region of interest" description="Disordered" evidence="6">
    <location>
        <begin position="197"/>
        <end position="220"/>
    </location>
</feature>
<dbReference type="SUPFAM" id="SSF53807">
    <property type="entry name" value="Helical backbone' metal receptor"/>
    <property type="match status" value="1"/>
</dbReference>
<evidence type="ECO:0000256" key="5">
    <source>
        <dbReference type="ARBA" id="ARBA00022729"/>
    </source>
</evidence>
<evidence type="ECO:0000313" key="8">
    <source>
        <dbReference type="EMBL" id="NYT50114.1"/>
    </source>
</evidence>
<gene>
    <name evidence="8" type="ORF">H0A72_12415</name>
</gene>
<dbReference type="Proteomes" id="UP000559809">
    <property type="component" value="Unassembled WGS sequence"/>
</dbReference>
<dbReference type="InterPro" id="IPR002491">
    <property type="entry name" value="ABC_transptr_periplasmic_BD"/>
</dbReference>
<feature type="domain" description="Fe/B12 periplasmic-binding" evidence="7">
    <location>
        <begin position="33"/>
        <end position="305"/>
    </location>
</feature>
<comment type="caution">
    <text evidence="8">The sequence shown here is derived from an EMBL/GenBank/DDBJ whole genome shotgun (WGS) entry which is preliminary data.</text>
</comment>
<dbReference type="PROSITE" id="PS50983">
    <property type="entry name" value="FE_B12_PBP"/>
    <property type="match status" value="1"/>
</dbReference>
<name>A0A853FVR7_9BURK</name>
<keyword evidence="4" id="KW-0410">Iron transport</keyword>
<keyword evidence="4" id="KW-0406">Ion transport</keyword>
<evidence type="ECO:0000256" key="2">
    <source>
        <dbReference type="ARBA" id="ARBA00008814"/>
    </source>
</evidence>
<dbReference type="Gene3D" id="3.40.50.1980">
    <property type="entry name" value="Nitrogenase molybdenum iron protein domain"/>
    <property type="match status" value="2"/>
</dbReference>
<organism evidence="8 9">
    <name type="scientific">Parapusillimonas granuli</name>
    <dbReference type="NCBI Taxonomy" id="380911"/>
    <lineage>
        <taxon>Bacteria</taxon>
        <taxon>Pseudomonadati</taxon>
        <taxon>Pseudomonadota</taxon>
        <taxon>Betaproteobacteria</taxon>
        <taxon>Burkholderiales</taxon>
        <taxon>Alcaligenaceae</taxon>
        <taxon>Parapusillimonas</taxon>
    </lineage>
</organism>
<evidence type="ECO:0000256" key="1">
    <source>
        <dbReference type="ARBA" id="ARBA00004196"/>
    </source>
</evidence>
<dbReference type="PANTHER" id="PTHR30532:SF28">
    <property type="entry name" value="PETROBACTIN-BINDING PROTEIN YCLQ"/>
    <property type="match status" value="1"/>
</dbReference>
<comment type="similarity">
    <text evidence="2">Belongs to the bacterial solute-binding protein 8 family.</text>
</comment>
<dbReference type="Pfam" id="PF01497">
    <property type="entry name" value="Peripla_BP_2"/>
    <property type="match status" value="1"/>
</dbReference>
<keyword evidence="3" id="KW-0813">Transport</keyword>
<sequence>MALGSALAFSLPVAAFELAHSAGTLKLADTPKQIVTFDLAVLDSLNTLGVPVAGVPKSVYQGELEKYAQAPVVGTLFEPDYPALEKLRPDLIIAGGRSQKAMPELGKLAPTVSFTSDPANFLATFKTANLALASAFGKKPQAEAAIASIEKDVEGLRRANQGKKAAFLFVMKGNVIAHAPGDRFGYAYELTGTESVLPAKDPNAPAQPRPEAGSPEAKAAAEKRAQVISDIAKADPDWLIVLDRGAINNGEKTAADTLAKHPELSRTRAYKEGKVYYADPNGWYVMGGGLSNLKAITGSLLTAMK</sequence>
<dbReference type="GO" id="GO:0030288">
    <property type="term" value="C:outer membrane-bounded periplasmic space"/>
    <property type="evidence" value="ECO:0007669"/>
    <property type="project" value="TreeGrafter"/>
</dbReference>
<dbReference type="EMBL" id="JACCEM010000006">
    <property type="protein sequence ID" value="NYT50114.1"/>
    <property type="molecule type" value="Genomic_DNA"/>
</dbReference>
<evidence type="ECO:0000256" key="3">
    <source>
        <dbReference type="ARBA" id="ARBA00022448"/>
    </source>
</evidence>
<keyword evidence="5" id="KW-0732">Signal</keyword>
<keyword evidence="9" id="KW-1185">Reference proteome</keyword>
<evidence type="ECO:0000259" key="7">
    <source>
        <dbReference type="PROSITE" id="PS50983"/>
    </source>
</evidence>
<evidence type="ECO:0000256" key="4">
    <source>
        <dbReference type="ARBA" id="ARBA00022496"/>
    </source>
</evidence>
<proteinExistence type="inferred from homology"/>
<evidence type="ECO:0000313" key="9">
    <source>
        <dbReference type="Proteomes" id="UP000559809"/>
    </source>
</evidence>
<protein>
    <submittedName>
        <fullName evidence="8">ABC transporter substrate-binding protein</fullName>
    </submittedName>
</protein>
<dbReference type="PANTHER" id="PTHR30532">
    <property type="entry name" value="IRON III DICITRATE-BINDING PERIPLASMIC PROTEIN"/>
    <property type="match status" value="1"/>
</dbReference>
<dbReference type="GO" id="GO:1901678">
    <property type="term" value="P:iron coordination entity transport"/>
    <property type="evidence" value="ECO:0007669"/>
    <property type="project" value="UniProtKB-ARBA"/>
</dbReference>
<keyword evidence="4" id="KW-0408">Iron</keyword>
<evidence type="ECO:0000256" key="6">
    <source>
        <dbReference type="SAM" id="MobiDB-lite"/>
    </source>
</evidence>
<dbReference type="InterPro" id="IPR051313">
    <property type="entry name" value="Bact_iron-sidero_bind"/>
</dbReference>
<reference evidence="8 9" key="1">
    <citation type="submission" date="2020-07" db="EMBL/GenBank/DDBJ databases">
        <title>Taxonomic revisions and descriptions of new bacterial species based on genomic comparisons in the high-G+C-content subgroup of the family Alcaligenaceae.</title>
        <authorList>
            <person name="Szabo A."/>
            <person name="Felfoldi T."/>
        </authorList>
    </citation>
    <scope>NUCLEOTIDE SEQUENCE [LARGE SCALE GENOMIC DNA]</scope>
    <source>
        <strain evidence="8 9">LMG 24012</strain>
    </source>
</reference>
<dbReference type="AlphaFoldDB" id="A0A853FVR7"/>
<accession>A0A853FVR7</accession>